<gene>
    <name evidence="2" type="ORF">B0T18DRAFT_399309</name>
</gene>
<feature type="compositionally biased region" description="Basic and acidic residues" evidence="1">
    <location>
        <begin position="43"/>
        <end position="55"/>
    </location>
</feature>
<evidence type="ECO:0000313" key="3">
    <source>
        <dbReference type="Proteomes" id="UP001172155"/>
    </source>
</evidence>
<proteinExistence type="predicted"/>
<evidence type="ECO:0000313" key="2">
    <source>
        <dbReference type="EMBL" id="KAK0754505.1"/>
    </source>
</evidence>
<accession>A0AA40FB20</accession>
<dbReference type="Proteomes" id="UP001172155">
    <property type="component" value="Unassembled WGS sequence"/>
</dbReference>
<keyword evidence="3" id="KW-1185">Reference proteome</keyword>
<feature type="region of interest" description="Disordered" evidence="1">
    <location>
        <begin position="1"/>
        <end position="76"/>
    </location>
</feature>
<evidence type="ECO:0000256" key="1">
    <source>
        <dbReference type="SAM" id="MobiDB-lite"/>
    </source>
</evidence>
<dbReference type="AlphaFoldDB" id="A0AA40FB20"/>
<comment type="caution">
    <text evidence="2">The sequence shown here is derived from an EMBL/GenBank/DDBJ whole genome shotgun (WGS) entry which is preliminary data.</text>
</comment>
<reference evidence="2" key="1">
    <citation type="submission" date="2023-06" db="EMBL/GenBank/DDBJ databases">
        <title>Genome-scale phylogeny and comparative genomics of the fungal order Sordariales.</title>
        <authorList>
            <consortium name="Lawrence Berkeley National Laboratory"/>
            <person name="Hensen N."/>
            <person name="Bonometti L."/>
            <person name="Westerberg I."/>
            <person name="Brannstrom I.O."/>
            <person name="Guillou S."/>
            <person name="Cros-Aarteil S."/>
            <person name="Calhoun S."/>
            <person name="Haridas S."/>
            <person name="Kuo A."/>
            <person name="Mondo S."/>
            <person name="Pangilinan J."/>
            <person name="Riley R."/>
            <person name="LaButti K."/>
            <person name="Andreopoulos B."/>
            <person name="Lipzen A."/>
            <person name="Chen C."/>
            <person name="Yanf M."/>
            <person name="Daum C."/>
            <person name="Ng V."/>
            <person name="Clum A."/>
            <person name="Steindorff A."/>
            <person name="Ohm R."/>
            <person name="Martin F."/>
            <person name="Silar P."/>
            <person name="Natvig D."/>
            <person name="Lalanne C."/>
            <person name="Gautier V."/>
            <person name="Ament-velasquez S.L."/>
            <person name="Kruys A."/>
            <person name="Hutchinson M.I."/>
            <person name="Powell A.J."/>
            <person name="Barry K."/>
            <person name="Miller A.N."/>
            <person name="Grigoriev I.V."/>
            <person name="Debuchy R."/>
            <person name="Gladieux P."/>
            <person name="Thoren M.H."/>
            <person name="Johannesson H."/>
        </authorList>
    </citation>
    <scope>NUCLEOTIDE SEQUENCE</scope>
    <source>
        <strain evidence="2">SMH3187-1</strain>
    </source>
</reference>
<dbReference type="EMBL" id="JAUKUD010000001">
    <property type="protein sequence ID" value="KAK0754505.1"/>
    <property type="molecule type" value="Genomic_DNA"/>
</dbReference>
<protein>
    <submittedName>
        <fullName evidence="2">Uncharacterized protein</fullName>
    </submittedName>
</protein>
<name>A0AA40FB20_9PEZI</name>
<feature type="compositionally biased region" description="Gly residues" evidence="1">
    <location>
        <begin position="66"/>
        <end position="76"/>
    </location>
</feature>
<sequence>MGCNGRDQAQRSQYEAMETEPIRGCCQLPARVTSGDAPSAAEGRPDRANVTREDVFGDEGQPPEGGKAGILTGGYP</sequence>
<organism evidence="2 3">
    <name type="scientific">Schizothecium vesticola</name>
    <dbReference type="NCBI Taxonomy" id="314040"/>
    <lineage>
        <taxon>Eukaryota</taxon>
        <taxon>Fungi</taxon>
        <taxon>Dikarya</taxon>
        <taxon>Ascomycota</taxon>
        <taxon>Pezizomycotina</taxon>
        <taxon>Sordariomycetes</taxon>
        <taxon>Sordariomycetidae</taxon>
        <taxon>Sordariales</taxon>
        <taxon>Schizotheciaceae</taxon>
        <taxon>Schizothecium</taxon>
    </lineage>
</organism>